<name>A0A6G4UCX0_9ACTN</name>
<dbReference type="PROSITE" id="PS00107">
    <property type="entry name" value="PROTEIN_KINASE_ATP"/>
    <property type="match status" value="1"/>
</dbReference>
<keyword evidence="10" id="KW-1185">Reference proteome</keyword>
<dbReference type="InterPro" id="IPR000719">
    <property type="entry name" value="Prot_kinase_dom"/>
</dbReference>
<feature type="non-terminal residue" evidence="9">
    <location>
        <position position="311"/>
    </location>
</feature>
<accession>A0A6G4UCX0</accession>
<comment type="caution">
    <text evidence="9">The sequence shown here is derived from an EMBL/GenBank/DDBJ whole genome shotgun (WGS) entry which is preliminary data.</text>
</comment>
<keyword evidence="6 7" id="KW-0067">ATP-binding</keyword>
<dbReference type="SMART" id="SM00220">
    <property type="entry name" value="S_TKc"/>
    <property type="match status" value="1"/>
</dbReference>
<keyword evidence="2 9" id="KW-0723">Serine/threonine-protein kinase</keyword>
<dbReference type="SUPFAM" id="SSF56112">
    <property type="entry name" value="Protein kinase-like (PK-like)"/>
    <property type="match status" value="1"/>
</dbReference>
<dbReference type="EMBL" id="JAAKZV010000403">
    <property type="protein sequence ID" value="NGN70085.1"/>
    <property type="molecule type" value="Genomic_DNA"/>
</dbReference>
<evidence type="ECO:0000256" key="6">
    <source>
        <dbReference type="ARBA" id="ARBA00022840"/>
    </source>
</evidence>
<proteinExistence type="predicted"/>
<evidence type="ECO:0000256" key="7">
    <source>
        <dbReference type="PROSITE-ProRule" id="PRU10141"/>
    </source>
</evidence>
<evidence type="ECO:0000313" key="9">
    <source>
        <dbReference type="EMBL" id="NGN70085.1"/>
    </source>
</evidence>
<dbReference type="PANTHER" id="PTHR43289">
    <property type="entry name" value="MITOGEN-ACTIVATED PROTEIN KINASE KINASE KINASE 20-RELATED"/>
    <property type="match status" value="1"/>
</dbReference>
<protein>
    <recommendedName>
        <fullName evidence="1">non-specific serine/threonine protein kinase</fullName>
        <ecNumber evidence="1">2.7.11.1</ecNumber>
    </recommendedName>
</protein>
<keyword evidence="5 9" id="KW-0418">Kinase</keyword>
<evidence type="ECO:0000256" key="3">
    <source>
        <dbReference type="ARBA" id="ARBA00022679"/>
    </source>
</evidence>
<evidence type="ECO:0000313" key="10">
    <source>
        <dbReference type="Proteomes" id="UP000481583"/>
    </source>
</evidence>
<dbReference type="PROSITE" id="PS50011">
    <property type="entry name" value="PROTEIN_KINASE_DOM"/>
    <property type="match status" value="1"/>
</dbReference>
<organism evidence="9 10">
    <name type="scientific">Streptomyces coryli</name>
    <dbReference type="NCBI Taxonomy" id="1128680"/>
    <lineage>
        <taxon>Bacteria</taxon>
        <taxon>Bacillati</taxon>
        <taxon>Actinomycetota</taxon>
        <taxon>Actinomycetes</taxon>
        <taxon>Kitasatosporales</taxon>
        <taxon>Streptomycetaceae</taxon>
        <taxon>Streptomyces</taxon>
    </lineage>
</organism>
<dbReference type="RefSeq" id="WP_165245590.1">
    <property type="nucleotide sequence ID" value="NZ_JAAKZV010000403.1"/>
</dbReference>
<evidence type="ECO:0000256" key="1">
    <source>
        <dbReference type="ARBA" id="ARBA00012513"/>
    </source>
</evidence>
<dbReference type="GO" id="GO:0004674">
    <property type="term" value="F:protein serine/threonine kinase activity"/>
    <property type="evidence" value="ECO:0007669"/>
    <property type="project" value="UniProtKB-KW"/>
</dbReference>
<dbReference type="PROSITE" id="PS00108">
    <property type="entry name" value="PROTEIN_KINASE_ST"/>
    <property type="match status" value="1"/>
</dbReference>
<keyword evidence="4 7" id="KW-0547">Nucleotide-binding</keyword>
<dbReference type="Pfam" id="PF00069">
    <property type="entry name" value="Pkinase"/>
    <property type="match status" value="1"/>
</dbReference>
<dbReference type="InterPro" id="IPR011009">
    <property type="entry name" value="Kinase-like_dom_sf"/>
</dbReference>
<evidence type="ECO:0000256" key="2">
    <source>
        <dbReference type="ARBA" id="ARBA00022527"/>
    </source>
</evidence>
<sequence length="311" mass="32924">MPEGGGLSGVLVDGRYELLELLGAGGMGEVWRARDTRLGREVAVKVFAPPAGTDEADRAEMLARFDREARAVAALESPHVVALHDHGTAEIGDREGVAYLVMALVRGRTLERVLKDDGRVPYEKALSWAEQICRALATAHAAGVVHRDIKPANVMVADDDSVKVLDFGIARFLEGSLDQRLTRTGALPFGSVLYMAPERFRDDAGGARTDLYAVGCVLYELLVGRPPYVGTSAQVMYNHLNDTPLRPSRAVNGLPAAVDRLVLALMARDPEDRPADADAAAEAIREAARPAAASAPEAAAAAAAAAESPAA</sequence>
<gene>
    <name evidence="9" type="ORF">G5C51_40130</name>
</gene>
<dbReference type="Gene3D" id="1.10.510.10">
    <property type="entry name" value="Transferase(Phosphotransferase) domain 1"/>
    <property type="match status" value="1"/>
</dbReference>
<evidence type="ECO:0000256" key="4">
    <source>
        <dbReference type="ARBA" id="ARBA00022741"/>
    </source>
</evidence>
<dbReference type="CDD" id="cd14014">
    <property type="entry name" value="STKc_PknB_like"/>
    <property type="match status" value="1"/>
</dbReference>
<dbReference type="PANTHER" id="PTHR43289:SF6">
    <property type="entry name" value="SERINE_THREONINE-PROTEIN KINASE NEKL-3"/>
    <property type="match status" value="1"/>
</dbReference>
<evidence type="ECO:0000256" key="5">
    <source>
        <dbReference type="ARBA" id="ARBA00022777"/>
    </source>
</evidence>
<keyword evidence="3" id="KW-0808">Transferase</keyword>
<dbReference type="InterPro" id="IPR008271">
    <property type="entry name" value="Ser/Thr_kinase_AS"/>
</dbReference>
<dbReference type="EC" id="2.7.11.1" evidence="1"/>
<dbReference type="Gene3D" id="3.30.200.20">
    <property type="entry name" value="Phosphorylase Kinase, domain 1"/>
    <property type="match status" value="1"/>
</dbReference>
<dbReference type="InterPro" id="IPR017441">
    <property type="entry name" value="Protein_kinase_ATP_BS"/>
</dbReference>
<feature type="binding site" evidence="7">
    <location>
        <position position="45"/>
    </location>
    <ligand>
        <name>ATP</name>
        <dbReference type="ChEBI" id="CHEBI:30616"/>
    </ligand>
</feature>
<dbReference type="FunFam" id="1.10.510.10:FF:000021">
    <property type="entry name" value="Serine/threonine protein kinase"/>
    <property type="match status" value="1"/>
</dbReference>
<evidence type="ECO:0000259" key="8">
    <source>
        <dbReference type="PROSITE" id="PS50011"/>
    </source>
</evidence>
<dbReference type="AlphaFoldDB" id="A0A6G4UCX0"/>
<reference evidence="9 10" key="1">
    <citation type="submission" date="2020-02" db="EMBL/GenBank/DDBJ databases">
        <title>Whole-genome analyses of novel actinobacteria.</title>
        <authorList>
            <person name="Sahin N."/>
        </authorList>
    </citation>
    <scope>NUCLEOTIDE SEQUENCE [LARGE SCALE GENOMIC DNA]</scope>
    <source>
        <strain evidence="9 10">A7024</strain>
    </source>
</reference>
<dbReference type="GO" id="GO:0005524">
    <property type="term" value="F:ATP binding"/>
    <property type="evidence" value="ECO:0007669"/>
    <property type="project" value="UniProtKB-UniRule"/>
</dbReference>
<dbReference type="Proteomes" id="UP000481583">
    <property type="component" value="Unassembled WGS sequence"/>
</dbReference>
<feature type="domain" description="Protein kinase" evidence="8">
    <location>
        <begin position="16"/>
        <end position="285"/>
    </location>
</feature>